<dbReference type="RefSeq" id="WP_018360542.1">
    <property type="nucleotide sequence ID" value="NZ_UGTI01000001.1"/>
</dbReference>
<evidence type="ECO:0000313" key="2">
    <source>
        <dbReference type="EMBL" id="SUB77840.1"/>
    </source>
</evidence>
<keyword evidence="1" id="KW-0472">Membrane</keyword>
<evidence type="ECO:0000256" key="1">
    <source>
        <dbReference type="SAM" id="Phobius"/>
    </source>
</evidence>
<feature type="transmembrane region" description="Helical" evidence="1">
    <location>
        <begin position="145"/>
        <end position="161"/>
    </location>
</feature>
<feature type="transmembrane region" description="Helical" evidence="1">
    <location>
        <begin position="65"/>
        <end position="84"/>
    </location>
</feature>
<dbReference type="EMBL" id="UGTI01000001">
    <property type="protein sequence ID" value="SUB77840.1"/>
    <property type="molecule type" value="Genomic_DNA"/>
</dbReference>
<gene>
    <name evidence="2" type="ORF">NCTC13100_00983</name>
</gene>
<feature type="transmembrane region" description="Helical" evidence="1">
    <location>
        <begin position="20"/>
        <end position="53"/>
    </location>
</feature>
<protein>
    <submittedName>
        <fullName evidence="2">Uncharacterized protein</fullName>
    </submittedName>
</protein>
<name>A0A379DHH1_9PORP</name>
<dbReference type="Proteomes" id="UP000254263">
    <property type="component" value="Unassembled WGS sequence"/>
</dbReference>
<keyword evidence="1" id="KW-0812">Transmembrane</keyword>
<keyword evidence="1" id="KW-1133">Transmembrane helix</keyword>
<reference evidence="2 3" key="1">
    <citation type="submission" date="2018-06" db="EMBL/GenBank/DDBJ databases">
        <authorList>
            <consortium name="Pathogen Informatics"/>
            <person name="Doyle S."/>
        </authorList>
    </citation>
    <scope>NUCLEOTIDE SEQUENCE [LARGE SCALE GENOMIC DNA]</scope>
    <source>
        <strain evidence="2 3">NCTC13100</strain>
    </source>
</reference>
<feature type="transmembrane region" description="Helical" evidence="1">
    <location>
        <begin position="90"/>
        <end position="110"/>
    </location>
</feature>
<proteinExistence type="predicted"/>
<dbReference type="AlphaFoldDB" id="A0A379DHH1"/>
<organism evidence="2 3">
    <name type="scientific">Porphyromonas macacae</name>
    <dbReference type="NCBI Taxonomy" id="28115"/>
    <lineage>
        <taxon>Bacteria</taxon>
        <taxon>Pseudomonadati</taxon>
        <taxon>Bacteroidota</taxon>
        <taxon>Bacteroidia</taxon>
        <taxon>Bacteroidales</taxon>
        <taxon>Porphyromonadaceae</taxon>
        <taxon>Porphyromonas</taxon>
    </lineage>
</organism>
<accession>A0A379DHH1</accession>
<feature type="transmembrane region" description="Helical" evidence="1">
    <location>
        <begin position="173"/>
        <end position="197"/>
    </location>
</feature>
<evidence type="ECO:0000313" key="3">
    <source>
        <dbReference type="Proteomes" id="UP000254263"/>
    </source>
</evidence>
<sequence>MDRTPHINPLLSSNPLSGLLPVMLLLTLPVIFSLSVSIIVSLAVWLSGLLWFVIRRKSLSSMPTMITSSFVLPLSCLLFVGIQGAVVHPLYFQGLILALCVLISAAQSFLRRENRMPGMSISDFSKEMLHKRLVMVEHERICKRLRLFAIVAFAGILAIYLRYGRYEAPPVQFLLTSVVAGVMWLSYIIEVVSLSMVKSKLQKEEWLPLVDNSGNPVGRVPRSDLDDIGSMIQSAQLPMVRLVALCNDMIFLEHRELCDLCDSDCIDTPFTDWIKGNGCADEVAQALIDERFCGVKRSCPRHLVTYNVERGKVSCQVHLYAVQVAEPDLLTMCCNPSESKWWPVDQVMEMLKGQTFSELLKNEMPYLKHTIVLAERIRKRRQERRNPSYA</sequence>